<organism evidence="1 2">
    <name type="scientific">Roseibium sediminicola</name>
    <dbReference type="NCBI Taxonomy" id="2933272"/>
    <lineage>
        <taxon>Bacteria</taxon>
        <taxon>Pseudomonadati</taxon>
        <taxon>Pseudomonadota</taxon>
        <taxon>Alphaproteobacteria</taxon>
        <taxon>Hyphomicrobiales</taxon>
        <taxon>Stappiaceae</taxon>
        <taxon>Roseibium</taxon>
    </lineage>
</organism>
<name>A0ABT0H3K5_9HYPH</name>
<dbReference type="EMBL" id="JALNMJ010000060">
    <property type="protein sequence ID" value="MCK7616269.1"/>
    <property type="molecule type" value="Genomic_DNA"/>
</dbReference>
<dbReference type="RefSeq" id="WP_248160315.1">
    <property type="nucleotide sequence ID" value="NZ_JALNMJ010000060.1"/>
</dbReference>
<gene>
    <name evidence="1" type="ORF">M0H32_29375</name>
</gene>
<proteinExistence type="predicted"/>
<dbReference type="Proteomes" id="UP001431221">
    <property type="component" value="Unassembled WGS sequence"/>
</dbReference>
<accession>A0ABT0H3K5</accession>
<comment type="caution">
    <text evidence="1">The sequence shown here is derived from an EMBL/GenBank/DDBJ whole genome shotgun (WGS) entry which is preliminary data.</text>
</comment>
<sequence length="98" mass="11063">MGFNLRSIENENNKFVLEGLYGKERFAAVFSSRDEARLRIETDNSIERGTIILIPNNKVADARSFWAHIASDGGNGELFLSTKHLLIACDKIPKKLLR</sequence>
<reference evidence="1" key="1">
    <citation type="submission" date="2022-04" db="EMBL/GenBank/DDBJ databases">
        <title>Roseibium sp. CAU 1639 isolated from mud.</title>
        <authorList>
            <person name="Kim W."/>
        </authorList>
    </citation>
    <scope>NUCLEOTIDE SEQUENCE</scope>
    <source>
        <strain evidence="1">CAU 1639</strain>
    </source>
</reference>
<protein>
    <submittedName>
        <fullName evidence="1">Uncharacterized protein</fullName>
    </submittedName>
</protein>
<keyword evidence="2" id="KW-1185">Reference proteome</keyword>
<evidence type="ECO:0000313" key="1">
    <source>
        <dbReference type="EMBL" id="MCK7616269.1"/>
    </source>
</evidence>
<evidence type="ECO:0000313" key="2">
    <source>
        <dbReference type="Proteomes" id="UP001431221"/>
    </source>
</evidence>